<evidence type="ECO:0008006" key="3">
    <source>
        <dbReference type="Google" id="ProtNLM"/>
    </source>
</evidence>
<reference evidence="1 2" key="1">
    <citation type="submission" date="2023-01" db="EMBL/GenBank/DDBJ databases">
        <title>Novel diversity within Roseofilum (Cyanobacteria; Desertifilaceae) from marine benthic mats with descriptions of four novel species.</title>
        <authorList>
            <person name="Wang Y."/>
            <person name="Berthold D.E."/>
            <person name="Hu J."/>
            <person name="Lefler F.W."/>
            <person name="Laughinghouse H.D. IV."/>
        </authorList>
    </citation>
    <scope>NUCLEOTIDE SEQUENCE [LARGE SCALE GENOMIC DNA]</scope>
    <source>
        <strain evidence="1 2">BLCC-M143</strain>
    </source>
</reference>
<dbReference type="Pfam" id="PF04278">
    <property type="entry name" value="Tic22"/>
    <property type="match status" value="1"/>
</dbReference>
<proteinExistence type="predicted"/>
<evidence type="ECO:0000313" key="1">
    <source>
        <dbReference type="EMBL" id="MDJ1182326.1"/>
    </source>
</evidence>
<comment type="caution">
    <text evidence="1">The sequence shown here is derived from an EMBL/GenBank/DDBJ whole genome shotgun (WGS) entry which is preliminary data.</text>
</comment>
<organism evidence="1 2">
    <name type="scientific">Roseofilum casamattae BLCC-M143</name>
    <dbReference type="NCBI Taxonomy" id="3022442"/>
    <lineage>
        <taxon>Bacteria</taxon>
        <taxon>Bacillati</taxon>
        <taxon>Cyanobacteriota</taxon>
        <taxon>Cyanophyceae</taxon>
        <taxon>Desertifilales</taxon>
        <taxon>Desertifilaceae</taxon>
        <taxon>Roseofilum</taxon>
        <taxon>Roseofilum casamattae</taxon>
    </lineage>
</organism>
<name>A0ABT7BT19_9CYAN</name>
<dbReference type="PANTHER" id="PTHR33926">
    <property type="entry name" value="PROTEIN TIC 22, CHLOROPLASTIC"/>
    <property type="match status" value="1"/>
</dbReference>
<sequence length="273" mass="30885">MVLRKSLVQWGTRLGLIGTLLFSPAIGLSIRPLPALAIPEADVIEKLSTVPVYTIVEVVDENAQQSEIRLLTSPVPRDRQSPDDGNVLLTPVFIHQEDAEAFIKREDVIPENSNVKVIPSPLSKLYELQKKHRNDPEPLVFDLVPTKTQVTQAISLLREQGNEERANQFNGVPLFIAKFEKDEQEGYLTLENGDRKAVLAFFDYQDFETFAQESTQNAEEPKPRVFAEVVPLEYLINLLLSENEPLLESIEFVPTPESRNLIRQSIQERQSGQ</sequence>
<accession>A0ABT7BT19</accession>
<dbReference type="PANTHER" id="PTHR33926:SF4">
    <property type="entry name" value="PROTEIN TIC 22, CHLOROPLASTIC"/>
    <property type="match status" value="1"/>
</dbReference>
<dbReference type="Gene3D" id="3.40.1350.100">
    <property type="match status" value="1"/>
</dbReference>
<keyword evidence="2" id="KW-1185">Reference proteome</keyword>
<dbReference type="InterPro" id="IPR007378">
    <property type="entry name" value="Tic22-like"/>
</dbReference>
<dbReference type="RefSeq" id="WP_283756978.1">
    <property type="nucleotide sequence ID" value="NZ_JAQOSQ010000002.1"/>
</dbReference>
<protein>
    <recommendedName>
        <fullName evidence="3">Tic22 family protein</fullName>
    </recommendedName>
</protein>
<gene>
    <name evidence="1" type="ORF">PMH09_03890</name>
</gene>
<dbReference type="Proteomes" id="UP001232992">
    <property type="component" value="Unassembled WGS sequence"/>
</dbReference>
<evidence type="ECO:0000313" key="2">
    <source>
        <dbReference type="Proteomes" id="UP001232992"/>
    </source>
</evidence>
<dbReference type="EMBL" id="JAQOSQ010000002">
    <property type="protein sequence ID" value="MDJ1182326.1"/>
    <property type="molecule type" value="Genomic_DNA"/>
</dbReference>